<sequence length="110" mass="11752">MIGLRYSASVTARVVADEAGLWITQSGNTYGFSWPQITDASIYVLEVPPNDERVLTVEIDHVCGESLTITDDFEGFAETVAALIARRGGVAPDLAALTPADSVVQIRLAD</sequence>
<evidence type="ECO:0000313" key="1">
    <source>
        <dbReference type="EMBL" id="TCO09068.1"/>
    </source>
</evidence>
<dbReference type="EMBL" id="SLWM01000041">
    <property type="protein sequence ID" value="TCO09068.1"/>
    <property type="molecule type" value="Genomic_DNA"/>
</dbReference>
<proteinExistence type="predicted"/>
<gene>
    <name evidence="1" type="ORF">EV644_14114</name>
</gene>
<accession>A0ABY2B8R8</accession>
<dbReference type="Proteomes" id="UP000295818">
    <property type="component" value="Unassembled WGS sequence"/>
</dbReference>
<comment type="caution">
    <text evidence="1">The sequence shown here is derived from an EMBL/GenBank/DDBJ whole genome shotgun (WGS) entry which is preliminary data.</text>
</comment>
<organism evidence="1 2">
    <name type="scientific">Kribbella orskensis</name>
    <dbReference type="NCBI Taxonomy" id="2512216"/>
    <lineage>
        <taxon>Bacteria</taxon>
        <taxon>Bacillati</taxon>
        <taxon>Actinomycetota</taxon>
        <taxon>Actinomycetes</taxon>
        <taxon>Propionibacteriales</taxon>
        <taxon>Kribbellaceae</taxon>
        <taxon>Kribbella</taxon>
    </lineage>
</organism>
<evidence type="ECO:0000313" key="2">
    <source>
        <dbReference type="Proteomes" id="UP000295818"/>
    </source>
</evidence>
<protein>
    <submittedName>
        <fullName evidence="1">Uncharacterized protein</fullName>
    </submittedName>
</protein>
<name>A0ABY2B8R8_9ACTN</name>
<keyword evidence="2" id="KW-1185">Reference proteome</keyword>
<reference evidence="1 2" key="1">
    <citation type="journal article" date="2015" name="Stand. Genomic Sci.">
        <title>Genomic Encyclopedia of Bacterial and Archaeal Type Strains, Phase III: the genomes of soil and plant-associated and newly described type strains.</title>
        <authorList>
            <person name="Whitman W.B."/>
            <person name="Woyke T."/>
            <person name="Klenk H.P."/>
            <person name="Zhou Y."/>
            <person name="Lilburn T.G."/>
            <person name="Beck B.J."/>
            <person name="De Vos P."/>
            <person name="Vandamme P."/>
            <person name="Eisen J.A."/>
            <person name="Garrity G."/>
            <person name="Hugenholtz P."/>
            <person name="Kyrpides N.C."/>
        </authorList>
    </citation>
    <scope>NUCLEOTIDE SEQUENCE [LARGE SCALE GENOMIC DNA]</scope>
    <source>
        <strain evidence="1 2">VKM Ac-2538</strain>
    </source>
</reference>